<protein>
    <recommendedName>
        <fullName evidence="10">Phosphate transport system permease protein</fullName>
    </recommendedName>
</protein>
<dbReference type="NCBIfam" id="TIGR02138">
    <property type="entry name" value="phosphate_pstC"/>
    <property type="match status" value="1"/>
</dbReference>
<feature type="transmembrane region" description="Helical" evidence="9">
    <location>
        <begin position="86"/>
        <end position="112"/>
    </location>
</feature>
<comment type="similarity">
    <text evidence="2 10">Belongs to the binding-protein-dependent transport system permease family. CysTW subfamily.</text>
</comment>
<gene>
    <name evidence="12" type="primary">pstC</name>
    <name evidence="12" type="ORF">JX360_06735</name>
</gene>
<dbReference type="Proteomes" id="UP000830835">
    <property type="component" value="Unassembled WGS sequence"/>
</dbReference>
<proteinExistence type="inferred from homology"/>
<keyword evidence="3 9" id="KW-0813">Transport</keyword>
<organism evidence="12 13">
    <name type="scientific">Thermostichus vulcanus str. 'Rupite'</name>
    <dbReference type="NCBI Taxonomy" id="2813851"/>
    <lineage>
        <taxon>Bacteria</taxon>
        <taxon>Bacillati</taxon>
        <taxon>Cyanobacteriota</taxon>
        <taxon>Cyanophyceae</taxon>
        <taxon>Thermostichales</taxon>
        <taxon>Thermostichaceae</taxon>
        <taxon>Thermostichus</taxon>
    </lineage>
</organism>
<evidence type="ECO:0000256" key="4">
    <source>
        <dbReference type="ARBA" id="ARBA00022475"/>
    </source>
</evidence>
<feature type="transmembrane region" description="Helical" evidence="9">
    <location>
        <begin position="222"/>
        <end position="243"/>
    </location>
</feature>
<dbReference type="CDD" id="cd06261">
    <property type="entry name" value="TM_PBP2"/>
    <property type="match status" value="1"/>
</dbReference>
<keyword evidence="6 9" id="KW-0812">Transmembrane</keyword>
<accession>A0ABT0C9Y1</accession>
<comment type="function">
    <text evidence="10">Part of the binding-protein-dependent transport system for phosphate; probably responsible for the translocation of the substrate across the membrane.</text>
</comment>
<dbReference type="InterPro" id="IPR000515">
    <property type="entry name" value="MetI-like"/>
</dbReference>
<comment type="subcellular location">
    <subcellularLocation>
        <location evidence="1 9">Cell membrane</location>
        <topology evidence="1 9">Multi-pass membrane protein</topology>
    </subcellularLocation>
</comment>
<keyword evidence="8 9" id="KW-0472">Membrane</keyword>
<evidence type="ECO:0000256" key="1">
    <source>
        <dbReference type="ARBA" id="ARBA00004651"/>
    </source>
</evidence>
<reference evidence="12" key="1">
    <citation type="submission" date="2021-02" db="EMBL/GenBank/DDBJ databases">
        <title>The CRISPR/cas machinery reduction and long-range gene transfer in the hot spring cyanobacterium Synechococcus.</title>
        <authorList>
            <person name="Dvorak P."/>
            <person name="Jahodarova E."/>
            <person name="Hasler P."/>
            <person name="Poulickova A."/>
        </authorList>
    </citation>
    <scope>NUCLEOTIDE SEQUENCE</scope>
    <source>
        <strain evidence="12">Rupite</strain>
    </source>
</reference>
<comment type="caution">
    <text evidence="12">The sequence shown here is derived from an EMBL/GenBank/DDBJ whole genome shotgun (WGS) entry which is preliminary data.</text>
</comment>
<evidence type="ECO:0000256" key="3">
    <source>
        <dbReference type="ARBA" id="ARBA00022448"/>
    </source>
</evidence>
<keyword evidence="5 10" id="KW-0592">Phosphate transport</keyword>
<dbReference type="RefSeq" id="WP_244349878.1">
    <property type="nucleotide sequence ID" value="NZ_JAFIRA010000013.1"/>
</dbReference>
<dbReference type="SUPFAM" id="SSF161098">
    <property type="entry name" value="MetI-like"/>
    <property type="match status" value="1"/>
</dbReference>
<keyword evidence="4 10" id="KW-1003">Cell membrane</keyword>
<feature type="transmembrane region" description="Helical" evidence="9">
    <location>
        <begin position="292"/>
        <end position="315"/>
    </location>
</feature>
<evidence type="ECO:0000256" key="9">
    <source>
        <dbReference type="RuleBase" id="RU363032"/>
    </source>
</evidence>
<feature type="domain" description="ABC transmembrane type-1" evidence="11">
    <location>
        <begin position="86"/>
        <end position="311"/>
    </location>
</feature>
<dbReference type="InterPro" id="IPR011864">
    <property type="entry name" value="Phosphate_PstC"/>
</dbReference>
<feature type="transmembrane region" description="Helical" evidence="9">
    <location>
        <begin position="124"/>
        <end position="148"/>
    </location>
</feature>
<feature type="transmembrane region" description="Helical" evidence="9">
    <location>
        <begin position="178"/>
        <end position="201"/>
    </location>
</feature>
<dbReference type="EMBL" id="JAFIRA010000013">
    <property type="protein sequence ID" value="MCJ2542602.1"/>
    <property type="molecule type" value="Genomic_DNA"/>
</dbReference>
<evidence type="ECO:0000256" key="2">
    <source>
        <dbReference type="ARBA" id="ARBA00007069"/>
    </source>
</evidence>
<evidence type="ECO:0000256" key="10">
    <source>
        <dbReference type="RuleBase" id="RU363054"/>
    </source>
</evidence>
<feature type="transmembrane region" description="Helical" evidence="9">
    <location>
        <begin position="29"/>
        <end position="50"/>
    </location>
</feature>
<dbReference type="PANTHER" id="PTHR30425">
    <property type="entry name" value="PHOSPHATE TRANSPORT SYSTEM PERMEASE PROTEIN PST"/>
    <property type="match status" value="1"/>
</dbReference>
<evidence type="ECO:0000313" key="13">
    <source>
        <dbReference type="Proteomes" id="UP000830835"/>
    </source>
</evidence>
<name>A0ABT0C9Y1_THEVL</name>
<keyword evidence="7 9" id="KW-1133">Transmembrane helix</keyword>
<dbReference type="Gene3D" id="1.10.3720.10">
    <property type="entry name" value="MetI-like"/>
    <property type="match status" value="1"/>
</dbReference>
<evidence type="ECO:0000256" key="5">
    <source>
        <dbReference type="ARBA" id="ARBA00022592"/>
    </source>
</evidence>
<sequence length="325" mass="34826">MTSAAREYDSSQDISIEKKMDTSRALDVGFVRLTLALAGFAGIILIWVILQTTEAALPAMQQFGLGFLVTTRWNPVEDIYGVLPQIYGTLMTSLVALVFAIPLGIGTAIFLTEDFVPKWITAPISFAIELIVAIPSVVLGLWGIFVLIPAVRPIFRAINQTLNWFPLFGGPAPRGNSLLLVGLVLGIMVSPIIISITRSTFESLPRNLRDGALALGATRWETILTVMIPAGLSGIISSIMLAMGRALGETMVAAMLSGNANRINVSLMQPGSTITGLIASQFGEAGRTQVAALMYAGVVLMVLSLLVNVLAELIIRKFQNLQQAN</sequence>
<evidence type="ECO:0000313" key="12">
    <source>
        <dbReference type="EMBL" id="MCJ2542602.1"/>
    </source>
</evidence>
<dbReference type="Pfam" id="PF00528">
    <property type="entry name" value="BPD_transp_1"/>
    <property type="match status" value="1"/>
</dbReference>
<dbReference type="PANTHER" id="PTHR30425:SF1">
    <property type="entry name" value="PHOSPHATE TRANSPORT SYSTEM PERMEASE PROTEIN PSTC"/>
    <property type="match status" value="1"/>
</dbReference>
<dbReference type="PROSITE" id="PS50928">
    <property type="entry name" value="ABC_TM1"/>
    <property type="match status" value="1"/>
</dbReference>
<dbReference type="InterPro" id="IPR035906">
    <property type="entry name" value="MetI-like_sf"/>
</dbReference>
<keyword evidence="13" id="KW-1185">Reference proteome</keyword>
<evidence type="ECO:0000256" key="8">
    <source>
        <dbReference type="ARBA" id="ARBA00023136"/>
    </source>
</evidence>
<dbReference type="InterPro" id="IPR051124">
    <property type="entry name" value="Phosphate_Transport_Permease"/>
</dbReference>
<evidence type="ECO:0000256" key="7">
    <source>
        <dbReference type="ARBA" id="ARBA00022989"/>
    </source>
</evidence>
<evidence type="ECO:0000259" key="11">
    <source>
        <dbReference type="PROSITE" id="PS50928"/>
    </source>
</evidence>
<evidence type="ECO:0000256" key="6">
    <source>
        <dbReference type="ARBA" id="ARBA00022692"/>
    </source>
</evidence>